<evidence type="ECO:0000313" key="3">
    <source>
        <dbReference type="EMBL" id="KAF4648512.1"/>
    </source>
</evidence>
<organism evidence="3 4">
    <name type="scientific">Perkinsus olseni</name>
    <name type="common">Perkinsus atlanticus</name>
    <dbReference type="NCBI Taxonomy" id="32597"/>
    <lineage>
        <taxon>Eukaryota</taxon>
        <taxon>Sar</taxon>
        <taxon>Alveolata</taxon>
        <taxon>Perkinsozoa</taxon>
        <taxon>Perkinsea</taxon>
        <taxon>Perkinsida</taxon>
        <taxon>Perkinsidae</taxon>
        <taxon>Perkinsus</taxon>
    </lineage>
</organism>
<protein>
    <submittedName>
        <fullName evidence="3">Uncharacterized protein</fullName>
    </submittedName>
</protein>
<dbReference type="AlphaFoldDB" id="A0A7J6KNV3"/>
<accession>A0A7J6KNV3</accession>
<evidence type="ECO:0000313" key="4">
    <source>
        <dbReference type="Proteomes" id="UP000570595"/>
    </source>
</evidence>
<evidence type="ECO:0000256" key="2">
    <source>
        <dbReference type="SAM" id="SignalP"/>
    </source>
</evidence>
<keyword evidence="2" id="KW-0732">Signal</keyword>
<feature type="chain" id="PRO_5029720125" evidence="2">
    <location>
        <begin position="20"/>
        <end position="281"/>
    </location>
</feature>
<evidence type="ECO:0000256" key="1">
    <source>
        <dbReference type="SAM" id="MobiDB-lite"/>
    </source>
</evidence>
<name>A0A7J6KNV3_PEROL</name>
<gene>
    <name evidence="3" type="ORF">FOZ61_002592</name>
</gene>
<proteinExistence type="predicted"/>
<dbReference type="Proteomes" id="UP000570595">
    <property type="component" value="Unassembled WGS sequence"/>
</dbReference>
<comment type="caution">
    <text evidence="3">The sequence shown here is derived from an EMBL/GenBank/DDBJ whole genome shotgun (WGS) entry which is preliminary data.</text>
</comment>
<dbReference type="EMBL" id="JABAHT010001729">
    <property type="protein sequence ID" value="KAF4648512.1"/>
    <property type="molecule type" value="Genomic_DNA"/>
</dbReference>
<feature type="region of interest" description="Disordered" evidence="1">
    <location>
        <begin position="24"/>
        <end position="49"/>
    </location>
</feature>
<reference evidence="3 4" key="1">
    <citation type="submission" date="2020-04" db="EMBL/GenBank/DDBJ databases">
        <title>Perkinsus olseni comparative genomics.</title>
        <authorList>
            <person name="Bogema D.R."/>
        </authorList>
    </citation>
    <scope>NUCLEOTIDE SEQUENCE [LARGE SCALE GENOMIC DNA]</scope>
    <source>
        <strain evidence="3">ATCC PRA-179</strain>
    </source>
</reference>
<sequence length="281" mass="31069">MAHPLIVASVFSLALLVYGNRPEGVSKPGSPVQPGRHVAPGTTRPPEPTTLSLGPVDSNASFLYQSDVATLGFVLSPDGRGMFSVECESEYSTPWFALTNHGTATRPLYTWSSYQDYLFHLPRLDAACPQLDFSFTPCLFYVFYDEMGNLKARLRDIVTLEREWLPLAPGEFSGSKSSQLQVKMQYNVNEDGSVAVKLGCATGDTGFKRYSLLRQRFGERYKVIPMKGGETLQDLVKSLEKVCPDLSPVDLEVANYLTVGFAAPDVMHVRGRFTTDSLYKS</sequence>
<feature type="signal peptide" evidence="2">
    <location>
        <begin position="1"/>
        <end position="19"/>
    </location>
</feature>